<evidence type="ECO:0000313" key="1">
    <source>
        <dbReference type="EMBL" id="OGF86604.1"/>
    </source>
</evidence>
<sequence length="82" mass="10102">MKVLPVHSKLVAYLKKRHLEKKFEKQRLVFEHNTFHPSLGTELLEPKHMRIWSFRIDKKYRAIFIFREKNVVEILDINNHYK</sequence>
<name>A0A1F5XF90_9BACT</name>
<organism evidence="1 2">
    <name type="scientific">Candidatus Giovannonibacteria bacterium RIFCSPLOWO2_01_FULL_46_32</name>
    <dbReference type="NCBI Taxonomy" id="1798353"/>
    <lineage>
        <taxon>Bacteria</taxon>
        <taxon>Candidatus Giovannoniibacteriota</taxon>
    </lineage>
</organism>
<dbReference type="InterPro" id="IPR035093">
    <property type="entry name" value="RelE/ParE_toxin_dom_sf"/>
</dbReference>
<evidence type="ECO:0008006" key="3">
    <source>
        <dbReference type="Google" id="ProtNLM"/>
    </source>
</evidence>
<dbReference type="Proteomes" id="UP000177346">
    <property type="component" value="Unassembled WGS sequence"/>
</dbReference>
<dbReference type="Gene3D" id="3.30.2310.20">
    <property type="entry name" value="RelE-like"/>
    <property type="match status" value="1"/>
</dbReference>
<gene>
    <name evidence="1" type="ORF">A3B19_00120</name>
</gene>
<proteinExistence type="predicted"/>
<comment type="caution">
    <text evidence="1">The sequence shown here is derived from an EMBL/GenBank/DDBJ whole genome shotgun (WGS) entry which is preliminary data.</text>
</comment>
<dbReference type="SUPFAM" id="SSF143011">
    <property type="entry name" value="RelE-like"/>
    <property type="match status" value="1"/>
</dbReference>
<evidence type="ECO:0000313" key="2">
    <source>
        <dbReference type="Proteomes" id="UP000177346"/>
    </source>
</evidence>
<reference evidence="1 2" key="1">
    <citation type="journal article" date="2016" name="Nat. Commun.">
        <title>Thousands of microbial genomes shed light on interconnected biogeochemical processes in an aquifer system.</title>
        <authorList>
            <person name="Anantharaman K."/>
            <person name="Brown C.T."/>
            <person name="Hug L.A."/>
            <person name="Sharon I."/>
            <person name="Castelle C.J."/>
            <person name="Probst A.J."/>
            <person name="Thomas B.C."/>
            <person name="Singh A."/>
            <person name="Wilkins M.J."/>
            <person name="Karaoz U."/>
            <person name="Brodie E.L."/>
            <person name="Williams K.H."/>
            <person name="Hubbard S.S."/>
            <person name="Banfield J.F."/>
        </authorList>
    </citation>
    <scope>NUCLEOTIDE SEQUENCE [LARGE SCALE GENOMIC DNA]</scope>
</reference>
<dbReference type="EMBL" id="MFIF01000014">
    <property type="protein sequence ID" value="OGF86604.1"/>
    <property type="molecule type" value="Genomic_DNA"/>
</dbReference>
<dbReference type="AlphaFoldDB" id="A0A1F5XF90"/>
<accession>A0A1F5XF90</accession>
<protein>
    <recommendedName>
        <fullName evidence="3">Toxin YoeB</fullName>
    </recommendedName>
</protein>